<organism evidence="1 2">
    <name type="scientific">Vibrio superstes NBRC 103154</name>
    <dbReference type="NCBI Taxonomy" id="1219062"/>
    <lineage>
        <taxon>Bacteria</taxon>
        <taxon>Pseudomonadati</taxon>
        <taxon>Pseudomonadota</taxon>
        <taxon>Gammaproteobacteria</taxon>
        <taxon>Vibrionales</taxon>
        <taxon>Vibrionaceae</taxon>
        <taxon>Vibrio</taxon>
    </lineage>
</organism>
<dbReference type="InterPro" id="IPR004220">
    <property type="entry name" value="5-COMe_2-OHmuconate_Isoase"/>
</dbReference>
<dbReference type="Proteomes" id="UP000321113">
    <property type="component" value="Unassembled WGS sequence"/>
</dbReference>
<accession>A0A511QTS5</accession>
<sequence>MPNLVMEYTDSLEDRLNTQGLLQDMHQALIESELFELNSIKSRALRCHSWLIGDSEDQHDFIHVTIELLSGRTTQQKQALSQSVFVLLTEQASWVGSVTVNVRDMDRDCFFKHTNM</sequence>
<reference evidence="1 2" key="1">
    <citation type="submission" date="2019-07" db="EMBL/GenBank/DDBJ databases">
        <title>Whole genome shotgun sequence of Vibrio superstes NBRC 103154.</title>
        <authorList>
            <person name="Hosoyama A."/>
            <person name="Uohara A."/>
            <person name="Ohji S."/>
            <person name="Ichikawa N."/>
        </authorList>
    </citation>
    <scope>NUCLEOTIDE SEQUENCE [LARGE SCALE GENOMIC DNA]</scope>
    <source>
        <strain evidence="1 2">NBRC 103154</strain>
    </source>
</reference>
<dbReference type="EMBL" id="BJXK01000013">
    <property type="protein sequence ID" value="GEM80730.1"/>
    <property type="molecule type" value="Genomic_DNA"/>
</dbReference>
<comment type="caution">
    <text evidence="1">The sequence shown here is derived from an EMBL/GenBank/DDBJ whole genome shotgun (WGS) entry which is preliminary data.</text>
</comment>
<protein>
    <submittedName>
        <fullName evidence="1">5-carboxymethyl-2-hydroxymuconate isomerase</fullName>
    </submittedName>
</protein>
<dbReference type="CDD" id="cd00580">
    <property type="entry name" value="CHMI"/>
    <property type="match status" value="1"/>
</dbReference>
<gene>
    <name evidence="1" type="ORF">VSU01S_29750</name>
</gene>
<dbReference type="InterPro" id="IPR014347">
    <property type="entry name" value="Tautomerase/MIF_sf"/>
</dbReference>
<dbReference type="PANTHER" id="PTHR37950">
    <property type="entry name" value="4-HYDROXYPHENYLACETATE CATABOLISM PROTEIN"/>
    <property type="match status" value="1"/>
</dbReference>
<evidence type="ECO:0000313" key="1">
    <source>
        <dbReference type="EMBL" id="GEM80730.1"/>
    </source>
</evidence>
<dbReference type="Gene3D" id="3.30.429.10">
    <property type="entry name" value="Macrophage Migration Inhibitory Factor"/>
    <property type="match status" value="1"/>
</dbReference>
<proteinExistence type="predicted"/>
<dbReference type="Pfam" id="PF02962">
    <property type="entry name" value="CHMI"/>
    <property type="match status" value="1"/>
</dbReference>
<dbReference type="AlphaFoldDB" id="A0A511QTS5"/>
<dbReference type="GO" id="GO:0008704">
    <property type="term" value="F:5-carboxymethyl-2-hydroxymuconate delta-isomerase activity"/>
    <property type="evidence" value="ECO:0007669"/>
    <property type="project" value="InterPro"/>
</dbReference>
<keyword evidence="2" id="KW-1185">Reference proteome</keyword>
<dbReference type="RefSeq" id="WP_162892813.1">
    <property type="nucleotide sequence ID" value="NZ_BJXK01000013.1"/>
</dbReference>
<evidence type="ECO:0000313" key="2">
    <source>
        <dbReference type="Proteomes" id="UP000321113"/>
    </source>
</evidence>
<dbReference type="PANTHER" id="PTHR37950:SF1">
    <property type="entry name" value="4-HYDROXYPHENYLACETATE CATABOLISM PROTEIN"/>
    <property type="match status" value="1"/>
</dbReference>
<dbReference type="SUPFAM" id="SSF55331">
    <property type="entry name" value="Tautomerase/MIF"/>
    <property type="match status" value="1"/>
</dbReference>
<name>A0A511QTS5_9VIBR</name>
<keyword evidence="1" id="KW-0413">Isomerase</keyword>